<sequence length="417" mass="47487">MSEYEKRGLGLIQTELDPRDYVFGATYGAETLPESYQTDISGIKVHDQGEYQNCGTHALSAHVEIGLKKAGKYQKVSFPWYYGNRRYSENKGEGTEARGLLKAAQKDGGLYLTDYPYEEEVPKAIETFEKYFESFKTKAQNIRIKNYYQCNTVDEVKRAVYYYGSVLVGTIVFKSFYEITAQNPIMPEPRIDGGSLEPMAGGHMMLIVGWNKQGFTVLNSWGEGFGKKGLFTMPYSIVDWSARQGFPLPLFEAWAVDGVYLDGKLLETGANPVTPPTPSGNDGWYKQNGKWRYRENGKDVVGWKKVNGVWYYLQSDGYMKTGWLKDKGKWYFLKANGAMATGWIKDKGEWYYLDSTGAMLEDWKEIGGRWYYFEPKVGKAARGFRTIAGKDYYFFEESFGDLKECQMLQTDSSGAII</sequence>
<evidence type="ECO:0000259" key="3">
    <source>
        <dbReference type="Pfam" id="PF00112"/>
    </source>
</evidence>
<dbReference type="Pfam" id="PF01473">
    <property type="entry name" value="Choline_bind_1"/>
    <property type="match status" value="1"/>
</dbReference>
<feature type="repeat" description="Cell wall-binding" evidence="2">
    <location>
        <begin position="300"/>
        <end position="319"/>
    </location>
</feature>
<dbReference type="Proteomes" id="UP000610760">
    <property type="component" value="Unassembled WGS sequence"/>
</dbReference>
<dbReference type="CDD" id="cd02619">
    <property type="entry name" value="Peptidase_C1"/>
    <property type="match status" value="1"/>
</dbReference>
<feature type="repeat" description="Cell wall-binding" evidence="2">
    <location>
        <begin position="340"/>
        <end position="359"/>
    </location>
</feature>
<dbReference type="GO" id="GO:0006508">
    <property type="term" value="P:proteolysis"/>
    <property type="evidence" value="ECO:0007669"/>
    <property type="project" value="InterPro"/>
</dbReference>
<feature type="domain" description="Peptidase C1A papain C-terminal" evidence="3">
    <location>
        <begin position="97"/>
        <end position="234"/>
    </location>
</feature>
<dbReference type="AlphaFoldDB" id="A0A926E3L7"/>
<dbReference type="InterPro" id="IPR038765">
    <property type="entry name" value="Papain-like_cys_pep_sf"/>
</dbReference>
<comment type="caution">
    <text evidence="4">The sequence shown here is derived from an EMBL/GenBank/DDBJ whole genome shotgun (WGS) entry which is preliminary data.</text>
</comment>
<protein>
    <recommendedName>
        <fullName evidence="3">Peptidase C1A papain C-terminal domain-containing protein</fullName>
    </recommendedName>
</protein>
<dbReference type="RefSeq" id="WP_249293808.1">
    <property type="nucleotide sequence ID" value="NZ_JACRSV010000001.1"/>
</dbReference>
<evidence type="ECO:0000313" key="4">
    <source>
        <dbReference type="EMBL" id="MBC8558910.1"/>
    </source>
</evidence>
<accession>A0A926E3L7</accession>
<evidence type="ECO:0000313" key="5">
    <source>
        <dbReference type="Proteomes" id="UP000610760"/>
    </source>
</evidence>
<keyword evidence="5" id="KW-1185">Reference proteome</keyword>
<reference evidence="4" key="1">
    <citation type="submission" date="2020-08" db="EMBL/GenBank/DDBJ databases">
        <title>Genome public.</title>
        <authorList>
            <person name="Liu C."/>
            <person name="Sun Q."/>
        </authorList>
    </citation>
    <scope>NUCLEOTIDE SEQUENCE</scope>
    <source>
        <strain evidence="4">NSJ-33</strain>
    </source>
</reference>
<dbReference type="InterPro" id="IPR000668">
    <property type="entry name" value="Peptidase_C1A_C"/>
</dbReference>
<dbReference type="Pfam" id="PF00112">
    <property type="entry name" value="Peptidase_C1"/>
    <property type="match status" value="1"/>
</dbReference>
<dbReference type="Gene3D" id="3.90.70.10">
    <property type="entry name" value="Cysteine proteinases"/>
    <property type="match status" value="1"/>
</dbReference>
<dbReference type="Gene3D" id="2.10.270.10">
    <property type="entry name" value="Cholin Binding"/>
    <property type="match status" value="1"/>
</dbReference>
<gene>
    <name evidence="4" type="ORF">H8710_02375</name>
</gene>
<dbReference type="Pfam" id="PF19127">
    <property type="entry name" value="Choline_bind_3"/>
    <property type="match status" value="1"/>
</dbReference>
<proteinExistence type="predicted"/>
<name>A0A926E3L7_9FIRM</name>
<organism evidence="4 5">
    <name type="scientific">Fumia xinanensis</name>
    <dbReference type="NCBI Taxonomy" id="2763659"/>
    <lineage>
        <taxon>Bacteria</taxon>
        <taxon>Bacillati</taxon>
        <taxon>Bacillota</taxon>
        <taxon>Clostridia</taxon>
        <taxon>Eubacteriales</taxon>
        <taxon>Oscillospiraceae</taxon>
        <taxon>Fumia</taxon>
    </lineage>
</organism>
<keyword evidence="1" id="KW-0677">Repeat</keyword>
<dbReference type="PROSITE" id="PS51170">
    <property type="entry name" value="CW"/>
    <property type="match status" value="3"/>
</dbReference>
<dbReference type="SUPFAM" id="SSF54001">
    <property type="entry name" value="Cysteine proteinases"/>
    <property type="match status" value="1"/>
</dbReference>
<dbReference type="InterPro" id="IPR018337">
    <property type="entry name" value="Cell_wall/Cho-bd_repeat"/>
</dbReference>
<evidence type="ECO:0000256" key="1">
    <source>
        <dbReference type="ARBA" id="ARBA00022737"/>
    </source>
</evidence>
<feature type="repeat" description="Cell wall-binding" evidence="2">
    <location>
        <begin position="320"/>
        <end position="339"/>
    </location>
</feature>
<dbReference type="SUPFAM" id="SSF69360">
    <property type="entry name" value="Cell wall binding repeat"/>
    <property type="match status" value="1"/>
</dbReference>
<dbReference type="EMBL" id="JACRSV010000001">
    <property type="protein sequence ID" value="MBC8558910.1"/>
    <property type="molecule type" value="Genomic_DNA"/>
</dbReference>
<evidence type="ECO:0000256" key="2">
    <source>
        <dbReference type="PROSITE-ProRule" id="PRU00591"/>
    </source>
</evidence>
<dbReference type="GO" id="GO:0008234">
    <property type="term" value="F:cysteine-type peptidase activity"/>
    <property type="evidence" value="ECO:0007669"/>
    <property type="project" value="InterPro"/>
</dbReference>